<sequence>MNFVFDMDGTVCFDGMTIDNRLTSFLAEEIHQQDDHQLVFASARPVRDMLPLLPKDLKNCHLIGSNGAMHYSGLEAKWFETIKKEDASYIREYVSHKQLDYLFDDKWNYACQGDTLSLLRSRLDILKKAQNVSITDVHEPVKILVSNYLNETELMTDFAHLGVDCNIYPTERCLDVTKTGVNKASAIERVLDGASYVAFGNDRNDKEMLRQASFGVGVGNSQEIKELANTMVDENPLEIIQQVKQILAS</sequence>
<dbReference type="Gene3D" id="3.40.50.1000">
    <property type="entry name" value="HAD superfamily/HAD-like"/>
    <property type="match status" value="1"/>
</dbReference>
<dbReference type="RefSeq" id="WP_126830786.1">
    <property type="nucleotide sequence ID" value="NZ_CBCRYB010000007.1"/>
</dbReference>
<evidence type="ECO:0000313" key="2">
    <source>
        <dbReference type="Proteomes" id="UP000287101"/>
    </source>
</evidence>
<gene>
    <name evidence="1" type="ORF">CBF31_02890</name>
</gene>
<evidence type="ECO:0008006" key="3">
    <source>
        <dbReference type="Google" id="ProtNLM"/>
    </source>
</evidence>
<dbReference type="PANTHER" id="PTHR10000:SF53">
    <property type="entry name" value="5-AMINO-6-(5-PHOSPHO-D-RIBITYLAMINO)URACIL PHOSPHATASE YBJI-RELATED"/>
    <property type="match status" value="1"/>
</dbReference>
<comment type="caution">
    <text evidence="1">The sequence shown here is derived from an EMBL/GenBank/DDBJ whole genome shotgun (WGS) entry which is preliminary data.</text>
</comment>
<dbReference type="GO" id="GO:0000287">
    <property type="term" value="F:magnesium ion binding"/>
    <property type="evidence" value="ECO:0007669"/>
    <property type="project" value="TreeGrafter"/>
</dbReference>
<dbReference type="OrthoDB" id="1650327at2"/>
<organism evidence="1 2">
    <name type="scientific">Vagococcus fessus</name>
    <dbReference type="NCBI Taxonomy" id="120370"/>
    <lineage>
        <taxon>Bacteria</taxon>
        <taxon>Bacillati</taxon>
        <taxon>Bacillota</taxon>
        <taxon>Bacilli</taxon>
        <taxon>Lactobacillales</taxon>
        <taxon>Enterococcaceae</taxon>
        <taxon>Vagococcus</taxon>
    </lineage>
</organism>
<dbReference type="PANTHER" id="PTHR10000">
    <property type="entry name" value="PHOSPHOSERINE PHOSPHATASE"/>
    <property type="match status" value="1"/>
</dbReference>
<accession>A0A430ACP3</accession>
<dbReference type="Pfam" id="PF08282">
    <property type="entry name" value="Hydrolase_3"/>
    <property type="match status" value="1"/>
</dbReference>
<dbReference type="GO" id="GO:0016791">
    <property type="term" value="F:phosphatase activity"/>
    <property type="evidence" value="ECO:0007669"/>
    <property type="project" value="TreeGrafter"/>
</dbReference>
<proteinExistence type="predicted"/>
<dbReference type="InterPro" id="IPR006379">
    <property type="entry name" value="HAD-SF_hydro_IIB"/>
</dbReference>
<dbReference type="EMBL" id="NGJY01000001">
    <property type="protein sequence ID" value="RSU04982.1"/>
    <property type="molecule type" value="Genomic_DNA"/>
</dbReference>
<evidence type="ECO:0000313" key="1">
    <source>
        <dbReference type="EMBL" id="RSU04982.1"/>
    </source>
</evidence>
<dbReference type="Gene3D" id="3.30.1240.10">
    <property type="match status" value="1"/>
</dbReference>
<dbReference type="Proteomes" id="UP000287101">
    <property type="component" value="Unassembled WGS sequence"/>
</dbReference>
<reference evidence="1 2" key="1">
    <citation type="submission" date="2017-05" db="EMBL/GenBank/DDBJ databases">
        <title>Vagococcus spp. assemblies.</title>
        <authorList>
            <person name="Gulvik C.A."/>
        </authorList>
    </citation>
    <scope>NUCLEOTIDE SEQUENCE [LARGE SCALE GENOMIC DNA]</scope>
    <source>
        <strain evidence="1 2">CCUG 41755</strain>
    </source>
</reference>
<protein>
    <recommendedName>
        <fullName evidence="3">Hydrolase</fullName>
    </recommendedName>
</protein>
<dbReference type="InterPro" id="IPR036412">
    <property type="entry name" value="HAD-like_sf"/>
</dbReference>
<dbReference type="AlphaFoldDB" id="A0A430ACP3"/>
<name>A0A430ACP3_9ENTE</name>
<dbReference type="InterPro" id="IPR023214">
    <property type="entry name" value="HAD_sf"/>
</dbReference>
<dbReference type="SUPFAM" id="SSF56784">
    <property type="entry name" value="HAD-like"/>
    <property type="match status" value="1"/>
</dbReference>
<keyword evidence="2" id="KW-1185">Reference proteome</keyword>
<dbReference type="NCBIfam" id="TIGR01484">
    <property type="entry name" value="HAD-SF-IIB"/>
    <property type="match status" value="1"/>
</dbReference>
<dbReference type="GO" id="GO:0005829">
    <property type="term" value="C:cytosol"/>
    <property type="evidence" value="ECO:0007669"/>
    <property type="project" value="TreeGrafter"/>
</dbReference>